<protein>
    <recommendedName>
        <fullName evidence="6">Transmembrane protein</fullName>
    </recommendedName>
</protein>
<keyword evidence="3" id="KW-0472">Membrane</keyword>
<dbReference type="AlphaFoldDB" id="A0A1T4TLL0"/>
<proteinExistence type="predicted"/>
<organism evidence="4 5">
    <name type="scientific">Enhydrobacter aerosaccus</name>
    <dbReference type="NCBI Taxonomy" id="225324"/>
    <lineage>
        <taxon>Bacteria</taxon>
        <taxon>Pseudomonadati</taxon>
        <taxon>Pseudomonadota</taxon>
        <taxon>Alphaproteobacteria</taxon>
        <taxon>Hyphomicrobiales</taxon>
        <taxon>Enhydrobacter</taxon>
    </lineage>
</organism>
<feature type="transmembrane region" description="Helical" evidence="3">
    <location>
        <begin position="243"/>
        <end position="266"/>
    </location>
</feature>
<accession>A0A1T4TLL0</accession>
<feature type="transmembrane region" description="Helical" evidence="3">
    <location>
        <begin position="302"/>
        <end position="320"/>
    </location>
</feature>
<keyword evidence="3" id="KW-0812">Transmembrane</keyword>
<feature type="transmembrane region" description="Helical" evidence="3">
    <location>
        <begin position="176"/>
        <end position="199"/>
    </location>
</feature>
<dbReference type="EMBL" id="FUWJ01000021">
    <property type="protein sequence ID" value="SKA41350.1"/>
    <property type="molecule type" value="Genomic_DNA"/>
</dbReference>
<keyword evidence="5" id="KW-1185">Reference proteome</keyword>
<evidence type="ECO:0000313" key="5">
    <source>
        <dbReference type="Proteomes" id="UP000190092"/>
    </source>
</evidence>
<evidence type="ECO:0000256" key="3">
    <source>
        <dbReference type="SAM" id="Phobius"/>
    </source>
</evidence>
<dbReference type="RefSeq" id="WP_085938224.1">
    <property type="nucleotide sequence ID" value="NZ_FUWJ01000021.1"/>
</dbReference>
<evidence type="ECO:0000256" key="1">
    <source>
        <dbReference type="SAM" id="Coils"/>
    </source>
</evidence>
<dbReference type="STRING" id="225324.SAMN02745126_06494"/>
<dbReference type="OrthoDB" id="9795988at2"/>
<keyword evidence="1" id="KW-0175">Coiled coil</keyword>
<dbReference type="Proteomes" id="UP000190092">
    <property type="component" value="Unassembled WGS sequence"/>
</dbReference>
<evidence type="ECO:0008006" key="6">
    <source>
        <dbReference type="Google" id="ProtNLM"/>
    </source>
</evidence>
<feature type="coiled-coil region" evidence="1">
    <location>
        <begin position="347"/>
        <end position="374"/>
    </location>
</feature>
<reference evidence="5" key="1">
    <citation type="submission" date="2017-02" db="EMBL/GenBank/DDBJ databases">
        <authorList>
            <person name="Varghese N."/>
            <person name="Submissions S."/>
        </authorList>
    </citation>
    <scope>NUCLEOTIDE SEQUENCE [LARGE SCALE GENOMIC DNA]</scope>
    <source>
        <strain evidence="5">ATCC 27094</strain>
    </source>
</reference>
<sequence>MGAVLEVEWSGAMSVFDRVRALVRPEVDRTYTADIKPLMDFSTLDLEKIRTDLAIAKRGSERGSQNEPPSSASSLDEVELDIVDSISSLRNEAFENYHKQTSAYDGRLARLDLRTIVPEIKTMLHDAEADFGAEVTKDTNYVFAKKQEVTEAEEAYKLFRSRNKLEKLPELEKNPALAFAILLSIFVVETIANSGFFSATHPGGLLGAIFEAAAISVINLAVGFLLGIVALRYIRLPSAVWRLSMTLLAITLISLAVVFNFFAAHYRDAFALVSPEADDFMLRASRMALANLVSKKYELVGFQSYLMVLVGLLVVTYATYKGMTWVDPYPGYGVVYRRYLLRRHEYLRLVDELVRNLQNRKDQAVAELRESITDIRRRDEEYGVVISERSRLTHRYNAYLDSLERASEALVAGYREANRKARSEPPPKTFEQPWRPGWSKETVLGDTSKEERKAAIEELLTAIASSQTELLEAFNAALKEYERLRDFGGPVVGNVAARA</sequence>
<evidence type="ECO:0000313" key="4">
    <source>
        <dbReference type="EMBL" id="SKA41350.1"/>
    </source>
</evidence>
<feature type="region of interest" description="Disordered" evidence="2">
    <location>
        <begin position="417"/>
        <end position="436"/>
    </location>
</feature>
<feature type="transmembrane region" description="Helical" evidence="3">
    <location>
        <begin position="205"/>
        <end position="231"/>
    </location>
</feature>
<keyword evidence="3" id="KW-1133">Transmembrane helix</keyword>
<name>A0A1T4TLL0_9HYPH</name>
<evidence type="ECO:0000256" key="2">
    <source>
        <dbReference type="SAM" id="MobiDB-lite"/>
    </source>
</evidence>
<gene>
    <name evidence="4" type="ORF">SAMN02745126_06494</name>
</gene>